<feature type="chain" id="PRO_5025559225" evidence="1">
    <location>
        <begin position="25"/>
        <end position="94"/>
    </location>
</feature>
<organism evidence="2 3">
    <name type="scientific">Amniculicola lignicola CBS 123094</name>
    <dbReference type="NCBI Taxonomy" id="1392246"/>
    <lineage>
        <taxon>Eukaryota</taxon>
        <taxon>Fungi</taxon>
        <taxon>Dikarya</taxon>
        <taxon>Ascomycota</taxon>
        <taxon>Pezizomycotina</taxon>
        <taxon>Dothideomycetes</taxon>
        <taxon>Pleosporomycetidae</taxon>
        <taxon>Pleosporales</taxon>
        <taxon>Amniculicolaceae</taxon>
        <taxon>Amniculicola</taxon>
    </lineage>
</organism>
<dbReference type="AlphaFoldDB" id="A0A6A5WVP0"/>
<dbReference type="OrthoDB" id="3796575at2759"/>
<keyword evidence="1" id="KW-0732">Signal</keyword>
<evidence type="ECO:0000313" key="3">
    <source>
        <dbReference type="Proteomes" id="UP000799779"/>
    </source>
</evidence>
<accession>A0A6A5WVP0</accession>
<reference evidence="2" key="1">
    <citation type="journal article" date="2020" name="Stud. Mycol.">
        <title>101 Dothideomycetes genomes: a test case for predicting lifestyles and emergence of pathogens.</title>
        <authorList>
            <person name="Haridas S."/>
            <person name="Albert R."/>
            <person name="Binder M."/>
            <person name="Bloem J."/>
            <person name="Labutti K."/>
            <person name="Salamov A."/>
            <person name="Andreopoulos B."/>
            <person name="Baker S."/>
            <person name="Barry K."/>
            <person name="Bills G."/>
            <person name="Bluhm B."/>
            <person name="Cannon C."/>
            <person name="Castanera R."/>
            <person name="Culley D."/>
            <person name="Daum C."/>
            <person name="Ezra D."/>
            <person name="Gonzalez J."/>
            <person name="Henrissat B."/>
            <person name="Kuo A."/>
            <person name="Liang C."/>
            <person name="Lipzen A."/>
            <person name="Lutzoni F."/>
            <person name="Magnuson J."/>
            <person name="Mondo S."/>
            <person name="Nolan M."/>
            <person name="Ohm R."/>
            <person name="Pangilinan J."/>
            <person name="Park H.-J."/>
            <person name="Ramirez L."/>
            <person name="Alfaro M."/>
            <person name="Sun H."/>
            <person name="Tritt A."/>
            <person name="Yoshinaga Y."/>
            <person name="Zwiers L.-H."/>
            <person name="Turgeon B."/>
            <person name="Goodwin S."/>
            <person name="Spatafora J."/>
            <person name="Crous P."/>
            <person name="Grigoriev I."/>
        </authorList>
    </citation>
    <scope>NUCLEOTIDE SEQUENCE</scope>
    <source>
        <strain evidence="2">CBS 123094</strain>
    </source>
</reference>
<keyword evidence="3" id="KW-1185">Reference proteome</keyword>
<feature type="signal peptide" evidence="1">
    <location>
        <begin position="1"/>
        <end position="24"/>
    </location>
</feature>
<dbReference type="Proteomes" id="UP000799779">
    <property type="component" value="Unassembled WGS sequence"/>
</dbReference>
<evidence type="ECO:0000256" key="1">
    <source>
        <dbReference type="SAM" id="SignalP"/>
    </source>
</evidence>
<sequence length="94" mass="10072">MSNMFTNLAAVLYALFLFSDSALSAFHPAKRQFESIQDVCGTSPVDCGNGWCCFVGQECIEPANSDSEPLCRDNVLTDLGGPVSLLLSLSPLQP</sequence>
<evidence type="ECO:0000313" key="2">
    <source>
        <dbReference type="EMBL" id="KAF2003155.1"/>
    </source>
</evidence>
<gene>
    <name evidence="2" type="ORF">P154DRAFT_112164</name>
</gene>
<dbReference type="EMBL" id="ML977574">
    <property type="protein sequence ID" value="KAF2003155.1"/>
    <property type="molecule type" value="Genomic_DNA"/>
</dbReference>
<proteinExistence type="predicted"/>
<name>A0A6A5WVP0_9PLEO</name>
<protein>
    <submittedName>
        <fullName evidence="2">Uncharacterized protein</fullName>
    </submittedName>
</protein>